<dbReference type="Proteomes" id="UP001387364">
    <property type="component" value="Chromosome"/>
</dbReference>
<dbReference type="RefSeq" id="WP_338752837.1">
    <property type="nucleotide sequence ID" value="NZ_CP147404.1"/>
</dbReference>
<proteinExistence type="predicted"/>
<dbReference type="InterPro" id="IPR025341">
    <property type="entry name" value="DUF4247"/>
</dbReference>
<evidence type="ECO:0000313" key="2">
    <source>
        <dbReference type="Proteomes" id="UP001387364"/>
    </source>
</evidence>
<protein>
    <submittedName>
        <fullName evidence="1">DUF4247 domain-containing protein</fullName>
    </submittedName>
</protein>
<dbReference type="Pfam" id="PF14042">
    <property type="entry name" value="DUF4247"/>
    <property type="match status" value="1"/>
</dbReference>
<dbReference type="PROSITE" id="PS51257">
    <property type="entry name" value="PROKAR_LIPOPROTEIN"/>
    <property type="match status" value="1"/>
</dbReference>
<reference evidence="1 2" key="1">
    <citation type="submission" date="2024-02" db="EMBL/GenBank/DDBJ databases">
        <title>Seven novel Bacillus-like species.</title>
        <authorList>
            <person name="Liu G."/>
        </authorList>
    </citation>
    <scope>NUCLEOTIDE SEQUENCE [LARGE SCALE GENOMIC DNA]</scope>
    <source>
        <strain evidence="1 2">FJAT-52991</strain>
    </source>
</reference>
<sequence length="193" mass="21214">MKKRIFLITILFVALIGVLSGCGNGKVEEYISEQYMLIDVVQSPSAEQDNSYIYKAENQSVPDLAEELTGVEQPDETGKYVNDKQVLIYDNYLIILTKDPDNGADSLIEVATEGFVRDYYSPSFFQGMLIGHVLTDMFGKNWDNKQRNHCGPNHNEDCYDGYSSSGGGYYGSWGTGSSGRGATFRGGGPGEGK</sequence>
<accession>A0ABZ2N815</accession>
<name>A0ABZ2N815_9BACI</name>
<evidence type="ECO:0000313" key="1">
    <source>
        <dbReference type="EMBL" id="WXB93496.1"/>
    </source>
</evidence>
<keyword evidence="2" id="KW-1185">Reference proteome</keyword>
<dbReference type="EMBL" id="CP147404">
    <property type="protein sequence ID" value="WXB93496.1"/>
    <property type="molecule type" value="Genomic_DNA"/>
</dbReference>
<organism evidence="1 2">
    <name type="scientific">Bacillus kandeliae</name>
    <dbReference type="NCBI Taxonomy" id="3129297"/>
    <lineage>
        <taxon>Bacteria</taxon>
        <taxon>Bacillati</taxon>
        <taxon>Bacillota</taxon>
        <taxon>Bacilli</taxon>
        <taxon>Bacillales</taxon>
        <taxon>Bacillaceae</taxon>
        <taxon>Bacillus</taxon>
    </lineage>
</organism>
<gene>
    <name evidence="1" type="ORF">WDJ61_02165</name>
</gene>